<dbReference type="SUPFAM" id="SSF51735">
    <property type="entry name" value="NAD(P)-binding Rossmann-fold domains"/>
    <property type="match status" value="1"/>
</dbReference>
<evidence type="ECO:0000259" key="1">
    <source>
        <dbReference type="Pfam" id="PF01370"/>
    </source>
</evidence>
<evidence type="ECO:0000313" key="2">
    <source>
        <dbReference type="EMBL" id="HAN28524.1"/>
    </source>
</evidence>
<dbReference type="Pfam" id="PF01370">
    <property type="entry name" value="Epimerase"/>
    <property type="match status" value="1"/>
</dbReference>
<accession>A0A3C1KQ98</accession>
<evidence type="ECO:0000313" key="3">
    <source>
        <dbReference type="Proteomes" id="UP000259273"/>
    </source>
</evidence>
<dbReference type="Proteomes" id="UP000259273">
    <property type="component" value="Unassembled WGS sequence"/>
</dbReference>
<protein>
    <submittedName>
        <fullName evidence="2">Epimerase</fullName>
    </submittedName>
</protein>
<comment type="caution">
    <text evidence="2">The sequence shown here is derived from an EMBL/GenBank/DDBJ whole genome shotgun (WGS) entry which is preliminary data.</text>
</comment>
<feature type="domain" description="NAD-dependent epimerase/dehydratase" evidence="1">
    <location>
        <begin position="3"/>
        <end position="47"/>
    </location>
</feature>
<dbReference type="AlphaFoldDB" id="A0A3C1KQ98"/>
<name>A0A3C1KQ98_9GAMM</name>
<feature type="non-terminal residue" evidence="2">
    <location>
        <position position="75"/>
    </location>
</feature>
<sequence length="75" mass="7907">MRVLVVGGTGLIGGHAALHLAQAGHEVTIMARSPSKVPALAELPFIATHYVEDDVADGRLEGFDWLVFAAGVDIR</sequence>
<dbReference type="InterPro" id="IPR001509">
    <property type="entry name" value="Epimerase_deHydtase"/>
</dbReference>
<proteinExistence type="predicted"/>
<organism evidence="2 3">
    <name type="scientific">Haliea salexigens</name>
    <dbReference type="NCBI Taxonomy" id="287487"/>
    <lineage>
        <taxon>Bacteria</taxon>
        <taxon>Pseudomonadati</taxon>
        <taxon>Pseudomonadota</taxon>
        <taxon>Gammaproteobacteria</taxon>
        <taxon>Cellvibrionales</taxon>
        <taxon>Halieaceae</taxon>
        <taxon>Haliea</taxon>
    </lineage>
</organism>
<reference evidence="2 3" key="1">
    <citation type="journal article" date="2018" name="Nat. Biotechnol.">
        <title>A standardized bacterial taxonomy based on genome phylogeny substantially revises the tree of life.</title>
        <authorList>
            <person name="Parks D.H."/>
            <person name="Chuvochina M."/>
            <person name="Waite D.W."/>
            <person name="Rinke C."/>
            <person name="Skarshewski A."/>
            <person name="Chaumeil P.A."/>
            <person name="Hugenholtz P."/>
        </authorList>
    </citation>
    <scope>NUCLEOTIDE SEQUENCE [LARGE SCALE GENOMIC DNA]</scope>
    <source>
        <strain evidence="2">UBA9158</strain>
    </source>
</reference>
<dbReference type="EMBL" id="DMND01000172">
    <property type="protein sequence ID" value="HAN28524.1"/>
    <property type="molecule type" value="Genomic_DNA"/>
</dbReference>
<dbReference type="InterPro" id="IPR036291">
    <property type="entry name" value="NAD(P)-bd_dom_sf"/>
</dbReference>
<gene>
    <name evidence="2" type="ORF">DCP75_12535</name>
</gene>
<dbReference type="Gene3D" id="3.40.50.720">
    <property type="entry name" value="NAD(P)-binding Rossmann-like Domain"/>
    <property type="match status" value="1"/>
</dbReference>